<dbReference type="FunFam" id="1.10.472.10:FF:000001">
    <property type="entry name" value="G2/mitotic-specific cyclin"/>
    <property type="match status" value="1"/>
</dbReference>
<dbReference type="Pfam" id="PF02984">
    <property type="entry name" value="Cyclin_C"/>
    <property type="match status" value="1"/>
</dbReference>
<proteinExistence type="inferred from homology"/>
<dbReference type="CDD" id="cd20568">
    <property type="entry name" value="CYCLIN_CLBs_yeast_rpt1"/>
    <property type="match status" value="1"/>
</dbReference>
<evidence type="ECO:0000313" key="8">
    <source>
        <dbReference type="EMBL" id="CED83547.1"/>
    </source>
</evidence>
<dbReference type="SMART" id="SM00385">
    <property type="entry name" value="CYCLIN"/>
    <property type="match status" value="2"/>
</dbReference>
<evidence type="ECO:0000256" key="4">
    <source>
        <dbReference type="RuleBase" id="RU000383"/>
    </source>
</evidence>
<feature type="domain" description="Cyclin-like" evidence="6">
    <location>
        <begin position="379"/>
        <end position="463"/>
    </location>
</feature>
<accession>A0A0F7SNA9</accession>
<organism evidence="8">
    <name type="scientific">Phaffia rhodozyma</name>
    <name type="common">Yeast</name>
    <name type="synonym">Xanthophyllomyces dendrorhous</name>
    <dbReference type="NCBI Taxonomy" id="264483"/>
    <lineage>
        <taxon>Eukaryota</taxon>
        <taxon>Fungi</taxon>
        <taxon>Dikarya</taxon>
        <taxon>Basidiomycota</taxon>
        <taxon>Agaricomycotina</taxon>
        <taxon>Tremellomycetes</taxon>
        <taxon>Cystofilobasidiales</taxon>
        <taxon>Mrakiaceae</taxon>
        <taxon>Phaffia</taxon>
    </lineage>
</organism>
<evidence type="ECO:0000259" key="6">
    <source>
        <dbReference type="SMART" id="SM00385"/>
    </source>
</evidence>
<name>A0A0F7SNA9_PHARH</name>
<evidence type="ECO:0000256" key="2">
    <source>
        <dbReference type="ARBA" id="ARBA00023127"/>
    </source>
</evidence>
<evidence type="ECO:0000256" key="1">
    <source>
        <dbReference type="ARBA" id="ARBA00022618"/>
    </source>
</evidence>
<feature type="domain" description="Cyclin C-terminal" evidence="7">
    <location>
        <begin position="472"/>
        <end position="588"/>
    </location>
</feature>
<dbReference type="AlphaFoldDB" id="A0A0F7SNA9"/>
<protein>
    <submittedName>
        <fullName evidence="8">G2 mitotic-specific cyclin cdc13</fullName>
    </submittedName>
</protein>
<dbReference type="InterPro" id="IPR036915">
    <property type="entry name" value="Cyclin-like_sf"/>
</dbReference>
<dbReference type="InterPro" id="IPR013763">
    <property type="entry name" value="Cyclin-like_dom"/>
</dbReference>
<feature type="compositionally biased region" description="Low complexity" evidence="5">
    <location>
        <begin position="178"/>
        <end position="199"/>
    </location>
</feature>
<dbReference type="CDD" id="cd20512">
    <property type="entry name" value="CYCLIN_CLBs_yeast_rpt2"/>
    <property type="match status" value="1"/>
</dbReference>
<dbReference type="GO" id="GO:0051301">
    <property type="term" value="P:cell division"/>
    <property type="evidence" value="ECO:0007669"/>
    <property type="project" value="UniProtKB-KW"/>
</dbReference>
<dbReference type="InterPro" id="IPR004367">
    <property type="entry name" value="Cyclin_C-dom"/>
</dbReference>
<keyword evidence="1" id="KW-0132">Cell division</keyword>
<evidence type="ECO:0000256" key="5">
    <source>
        <dbReference type="SAM" id="MobiDB-lite"/>
    </source>
</evidence>
<keyword evidence="2 4" id="KW-0195">Cyclin</keyword>
<feature type="compositionally biased region" description="Basic and acidic residues" evidence="5">
    <location>
        <begin position="116"/>
        <end position="127"/>
    </location>
</feature>
<dbReference type="EMBL" id="LN483157">
    <property type="protein sequence ID" value="CED83547.1"/>
    <property type="molecule type" value="Genomic_DNA"/>
</dbReference>
<reference evidence="8" key="1">
    <citation type="submission" date="2014-08" db="EMBL/GenBank/DDBJ databases">
        <authorList>
            <person name="Sharma Rahul"/>
            <person name="Thines Marco"/>
        </authorList>
    </citation>
    <scope>NUCLEOTIDE SEQUENCE</scope>
</reference>
<dbReference type="SMART" id="SM01332">
    <property type="entry name" value="Cyclin_C"/>
    <property type="match status" value="1"/>
</dbReference>
<dbReference type="PROSITE" id="PS00292">
    <property type="entry name" value="CYCLINS"/>
    <property type="match status" value="1"/>
</dbReference>
<feature type="compositionally biased region" description="Polar residues" evidence="5">
    <location>
        <begin position="47"/>
        <end position="56"/>
    </location>
</feature>
<sequence>MASGIPTTRRTTRVTRATATLDENAPRATVAGKTINLVGKEAIAAQSGPSKPTITSRAAGLSTHSVKDPNGAINAMDGGTGVANGKQVLGTRKRAAFGEVSDRNGGPASNPIGAKDAGRKKVAEKKMTATTASVPTRATAGRRTRTSLAAEQAAALTSHTQDNTDGTDVETAPRRRVPVTTHRTATSSSHASTSTNTSAVPRPIVSTAARRTTSTAGSAATTSSTTRAIKPPPRTTAVDRDVFDAGEGDTKAGLPVEDVLEAEEDAVPAKRARTSSPVKLEIAHTNSRSGSTLSEPPAEVAAMAALAKAEEDALYQEKDKDAGWEDLDAEDADDPMMVSEYVVDIFKYMQELELTTQPNPDYMSIQPELQWKMRGILVDWLIEVHGKFRLLPETLFLAINLVDRFLSARVISLVKLQLVGTTALFVAAKYEEVICPSVQNFLFMADNGFGDDEILGAERYLLQTLDFNMAYPNPIHFLRRISKADNYDIQTRTVAKYFMEIACVDHKMLHLKPSLIAAGAAWLARHVLNRGKWNANLVHYSSFAEDELLPAAQLMLNYILRPLEKQAECFTKKYASKKYMKASTYVREWAIHRYRTDDEEFCEMEGLVFNPPKGDELRFDIELMKTRQTSASDGEDGEGHTNSDY</sequence>
<feature type="compositionally biased region" description="Polar residues" evidence="5">
    <location>
        <begin position="155"/>
        <end position="166"/>
    </location>
</feature>
<dbReference type="InterPro" id="IPR048258">
    <property type="entry name" value="Cyclins_cyclin-box"/>
</dbReference>
<feature type="compositionally biased region" description="Low complexity" evidence="5">
    <location>
        <begin position="206"/>
        <end position="228"/>
    </location>
</feature>
<evidence type="ECO:0000256" key="3">
    <source>
        <dbReference type="ARBA" id="ARBA00023306"/>
    </source>
</evidence>
<feature type="domain" description="Cyclin-like" evidence="6">
    <location>
        <begin position="476"/>
        <end position="557"/>
    </location>
</feature>
<dbReference type="Gene3D" id="1.10.472.10">
    <property type="entry name" value="Cyclin-like"/>
    <property type="match status" value="2"/>
</dbReference>
<dbReference type="PANTHER" id="PTHR10177">
    <property type="entry name" value="CYCLINS"/>
    <property type="match status" value="1"/>
</dbReference>
<comment type="similarity">
    <text evidence="4">Belongs to the cyclin family.</text>
</comment>
<dbReference type="Pfam" id="PF00134">
    <property type="entry name" value="Cyclin_N"/>
    <property type="match status" value="1"/>
</dbReference>
<dbReference type="SUPFAM" id="SSF47954">
    <property type="entry name" value="Cyclin-like"/>
    <property type="match status" value="2"/>
</dbReference>
<dbReference type="InterPro" id="IPR039361">
    <property type="entry name" value="Cyclin"/>
</dbReference>
<feature type="region of interest" description="Disordered" evidence="5">
    <location>
        <begin position="96"/>
        <end position="240"/>
    </location>
</feature>
<evidence type="ECO:0000259" key="7">
    <source>
        <dbReference type="SMART" id="SM01332"/>
    </source>
</evidence>
<feature type="region of interest" description="Disordered" evidence="5">
    <location>
        <begin position="45"/>
        <end position="69"/>
    </location>
</feature>
<dbReference type="InterPro" id="IPR006671">
    <property type="entry name" value="Cyclin_N"/>
</dbReference>
<keyword evidence="3" id="KW-0131">Cell cycle</keyword>